<dbReference type="Proteomes" id="UP000389128">
    <property type="component" value="Unassembled WGS sequence"/>
</dbReference>
<dbReference type="NCBIfam" id="TIGR01683">
    <property type="entry name" value="thiS"/>
    <property type="match status" value="1"/>
</dbReference>
<proteinExistence type="predicted"/>
<accession>A0A6C2D7K1</accession>
<gene>
    <name evidence="1" type="primary">thiS</name>
    <name evidence="1" type="ORF">ETQ85_02520</name>
</gene>
<dbReference type="InterPro" id="IPR012675">
    <property type="entry name" value="Beta-grasp_dom_sf"/>
</dbReference>
<evidence type="ECO:0000313" key="2">
    <source>
        <dbReference type="Proteomes" id="UP000389128"/>
    </source>
</evidence>
<reference evidence="1 2" key="1">
    <citation type="submission" date="2019-01" db="EMBL/GenBank/DDBJ databases">
        <title>Zoogloea oleivorans genome sequencing and assembly.</title>
        <authorList>
            <person name="Tancsics A."/>
            <person name="Farkas M."/>
            <person name="Kriszt B."/>
            <person name="Maroti G."/>
            <person name="Horvath B."/>
        </authorList>
    </citation>
    <scope>NUCLEOTIDE SEQUENCE [LARGE SCALE GENOMIC DNA]</scope>
    <source>
        <strain evidence="1 2">Buc</strain>
    </source>
</reference>
<dbReference type="Gene3D" id="3.10.20.30">
    <property type="match status" value="1"/>
</dbReference>
<dbReference type="PANTHER" id="PTHR34472:SF1">
    <property type="entry name" value="SULFUR CARRIER PROTEIN THIS"/>
    <property type="match status" value="1"/>
</dbReference>
<organism evidence="1 2">
    <name type="scientific">Zoogloea oleivorans</name>
    <dbReference type="NCBI Taxonomy" id="1552750"/>
    <lineage>
        <taxon>Bacteria</taxon>
        <taxon>Pseudomonadati</taxon>
        <taxon>Pseudomonadota</taxon>
        <taxon>Betaproteobacteria</taxon>
        <taxon>Rhodocyclales</taxon>
        <taxon>Zoogloeaceae</taxon>
        <taxon>Zoogloea</taxon>
    </lineage>
</organism>
<dbReference type="PANTHER" id="PTHR34472">
    <property type="entry name" value="SULFUR CARRIER PROTEIN THIS"/>
    <property type="match status" value="1"/>
</dbReference>
<dbReference type="Pfam" id="PF02597">
    <property type="entry name" value="ThiS"/>
    <property type="match status" value="1"/>
</dbReference>
<dbReference type="RefSeq" id="WP_148577554.1">
    <property type="nucleotide sequence ID" value="NZ_JAVEUW010000121.1"/>
</dbReference>
<name>A0A6C2D7K1_9RHOO</name>
<comment type="caution">
    <text evidence="1">The sequence shown here is derived from an EMBL/GenBank/DDBJ whole genome shotgun (WGS) entry which is preliminary data.</text>
</comment>
<dbReference type="EMBL" id="SDKK01000002">
    <property type="protein sequence ID" value="TYC61559.1"/>
    <property type="molecule type" value="Genomic_DNA"/>
</dbReference>
<dbReference type="OrthoDB" id="9800283at2"/>
<dbReference type="InterPro" id="IPR016155">
    <property type="entry name" value="Mopterin_synth/thiamin_S_b"/>
</dbReference>
<protein>
    <submittedName>
        <fullName evidence="1">Sulfur carrier protein ThiS</fullName>
    </submittedName>
</protein>
<evidence type="ECO:0000313" key="1">
    <source>
        <dbReference type="EMBL" id="TYC61559.1"/>
    </source>
</evidence>
<dbReference type="SUPFAM" id="SSF54285">
    <property type="entry name" value="MoaD/ThiS"/>
    <property type="match status" value="1"/>
</dbReference>
<dbReference type="InterPro" id="IPR010035">
    <property type="entry name" value="Thi_S"/>
</dbReference>
<dbReference type="AlphaFoldDB" id="A0A6C2D7K1"/>
<dbReference type="InterPro" id="IPR003749">
    <property type="entry name" value="ThiS/MoaD-like"/>
</dbReference>
<sequence>MSAQAASTSLFLTINGEARAFAAPASVASLLDEMGLTGKRLAVERNGEIVPKGLHATTALATGDRLEIVVAVGGG</sequence>
<dbReference type="CDD" id="cd00565">
    <property type="entry name" value="Ubl_ThiS"/>
    <property type="match status" value="1"/>
</dbReference>
<keyword evidence="2" id="KW-1185">Reference proteome</keyword>